<name>A0ABV7BXS8_9PROT</name>
<protein>
    <submittedName>
        <fullName evidence="1">Esterase/lipase family protein</fullName>
    </submittedName>
</protein>
<organism evidence="1 2">
    <name type="scientific">Falsiroseomonas tokyonensis</name>
    <dbReference type="NCBI Taxonomy" id="430521"/>
    <lineage>
        <taxon>Bacteria</taxon>
        <taxon>Pseudomonadati</taxon>
        <taxon>Pseudomonadota</taxon>
        <taxon>Alphaproteobacteria</taxon>
        <taxon>Acetobacterales</taxon>
        <taxon>Roseomonadaceae</taxon>
        <taxon>Falsiroseomonas</taxon>
    </lineage>
</organism>
<gene>
    <name evidence="1" type="ORF">ACFOD3_15410</name>
</gene>
<comment type="caution">
    <text evidence="1">The sequence shown here is derived from an EMBL/GenBank/DDBJ whole genome shotgun (WGS) entry which is preliminary data.</text>
</comment>
<dbReference type="Proteomes" id="UP001595420">
    <property type="component" value="Unassembled WGS sequence"/>
</dbReference>
<proteinExistence type="predicted"/>
<dbReference type="RefSeq" id="WP_216837365.1">
    <property type="nucleotide sequence ID" value="NZ_JAFNJS010000004.1"/>
</dbReference>
<evidence type="ECO:0000313" key="2">
    <source>
        <dbReference type="Proteomes" id="UP001595420"/>
    </source>
</evidence>
<accession>A0ABV7BXS8</accession>
<keyword evidence="2" id="KW-1185">Reference proteome</keyword>
<dbReference type="PANTHER" id="PTHR37946:SF1">
    <property type="entry name" value="SLL1969 PROTEIN"/>
    <property type="match status" value="1"/>
</dbReference>
<sequence>MPPKNPVVLLHGYSDRGLSFKPWQDQLVAAGHDRDQVHICEYRSLTNEVTIKDLAEGFDRALRTRMAPDQPFDAIVHSTGMLVIRSWLTTYAGRRGRLKRLIGLAPATNGSPLAHRGRGYLGAIFKGNKIPGTDFMEAGDRILDGLELGSRFTWDLAHEDLLGRAPFYRPGPESPYVFILCGTARFTGLKAIVNEPGTDGTVRLAGCSLDSQKLTIDLSVDAQGKGRRNRIAASEVAARTALPMPLFPIGDKNHSTILSAPDGTLRDLVLAALRVEDDTAFKAWHATAEVETKAARNGMDEYQQFVVRVQDERGDPVSDYFIELFSMQQGAKQRIDFDLDVHAYRADPSLRCFHINLTRLYADFPGGAVPELWVRIIASSGSELVGYHGLNSERVTGDPEARTAGGVWDAEVKLPEEFGKQGTKLFWPFTTTFLEVRLNRDPMPFGAVPNKVCYFV</sequence>
<reference evidence="2" key="1">
    <citation type="journal article" date="2019" name="Int. J. Syst. Evol. Microbiol.">
        <title>The Global Catalogue of Microorganisms (GCM) 10K type strain sequencing project: providing services to taxonomists for standard genome sequencing and annotation.</title>
        <authorList>
            <consortium name="The Broad Institute Genomics Platform"/>
            <consortium name="The Broad Institute Genome Sequencing Center for Infectious Disease"/>
            <person name="Wu L."/>
            <person name="Ma J."/>
        </authorList>
    </citation>
    <scope>NUCLEOTIDE SEQUENCE [LARGE SCALE GENOMIC DNA]</scope>
    <source>
        <strain evidence="2">CGMCC 1.16855</strain>
    </source>
</reference>
<dbReference type="PANTHER" id="PTHR37946">
    <property type="entry name" value="SLL1969 PROTEIN"/>
    <property type="match status" value="1"/>
</dbReference>
<evidence type="ECO:0000313" key="1">
    <source>
        <dbReference type="EMBL" id="MFC3001293.1"/>
    </source>
</evidence>
<dbReference type="EMBL" id="JBHRSB010000004">
    <property type="protein sequence ID" value="MFC3001293.1"/>
    <property type="molecule type" value="Genomic_DNA"/>
</dbReference>